<dbReference type="GO" id="GO:0004180">
    <property type="term" value="F:carboxypeptidase activity"/>
    <property type="evidence" value="ECO:0007669"/>
    <property type="project" value="UniProtKB-KW"/>
</dbReference>
<gene>
    <name evidence="1" type="ORF">AAG747_13920</name>
</gene>
<dbReference type="EMBL" id="JBDKWZ010000007">
    <property type="protein sequence ID" value="MEN7549016.1"/>
    <property type="molecule type" value="Genomic_DNA"/>
</dbReference>
<comment type="caution">
    <text evidence="1">The sequence shown here is derived from an EMBL/GenBank/DDBJ whole genome shotgun (WGS) entry which is preliminary data.</text>
</comment>
<dbReference type="AlphaFoldDB" id="A0AAW9S7M9"/>
<dbReference type="Proteomes" id="UP001403385">
    <property type="component" value="Unassembled WGS sequence"/>
</dbReference>
<evidence type="ECO:0000313" key="1">
    <source>
        <dbReference type="EMBL" id="MEN7549016.1"/>
    </source>
</evidence>
<keyword evidence="1" id="KW-0378">Hydrolase</keyword>
<keyword evidence="1" id="KW-0645">Protease</keyword>
<reference evidence="1 2" key="1">
    <citation type="submission" date="2024-04" db="EMBL/GenBank/DDBJ databases">
        <title>Novel genus in family Flammeovirgaceae.</title>
        <authorList>
            <person name="Nguyen T.H."/>
            <person name="Vuong T.Q."/>
            <person name="Le H."/>
            <person name="Kim S.-G."/>
        </authorList>
    </citation>
    <scope>NUCLEOTIDE SEQUENCE [LARGE SCALE GENOMIC DNA]</scope>
    <source>
        <strain evidence="1 2">JCM 23209</strain>
    </source>
</reference>
<name>A0AAW9S7M9_9BACT</name>
<accession>A0AAW9S7M9</accession>
<keyword evidence="2" id="KW-1185">Reference proteome</keyword>
<sequence length="157" mass="17828">MKFIPFLFYLIILFSTGCKKPSTHKAQYLQGIEGQVIWKEGNFMPGPAPRPGEPSKKQKTQGVEREILIYALTQLKQTQRKGAFFTQVSTELIKTVKSDTEGRFRVGLPAGQYSVFVKEEQGLYANFFDGKGHIHPIEVKEGEYTTIQITIDYKAAY</sequence>
<organism evidence="1 2">
    <name type="scientific">Rapidithrix thailandica</name>
    <dbReference type="NCBI Taxonomy" id="413964"/>
    <lineage>
        <taxon>Bacteria</taxon>
        <taxon>Pseudomonadati</taxon>
        <taxon>Bacteroidota</taxon>
        <taxon>Cytophagia</taxon>
        <taxon>Cytophagales</taxon>
        <taxon>Flammeovirgaceae</taxon>
        <taxon>Rapidithrix</taxon>
    </lineage>
</organism>
<keyword evidence="1" id="KW-0121">Carboxypeptidase</keyword>
<dbReference type="RefSeq" id="WP_346821788.1">
    <property type="nucleotide sequence ID" value="NZ_JBDKWZ010000007.1"/>
</dbReference>
<proteinExistence type="predicted"/>
<dbReference type="PROSITE" id="PS51257">
    <property type="entry name" value="PROKAR_LIPOPROTEIN"/>
    <property type="match status" value="1"/>
</dbReference>
<evidence type="ECO:0000313" key="2">
    <source>
        <dbReference type="Proteomes" id="UP001403385"/>
    </source>
</evidence>
<protein>
    <submittedName>
        <fullName evidence="1">Carboxypeptidase-like regulatory domain-containing protein</fullName>
    </submittedName>
</protein>